<dbReference type="InterPro" id="IPR046502">
    <property type="entry name" value="DUF6680"/>
</dbReference>
<evidence type="ECO:0000259" key="1">
    <source>
        <dbReference type="Pfam" id="PF20385"/>
    </source>
</evidence>
<dbReference type="Proteomes" id="UP000231259">
    <property type="component" value="Unassembled WGS sequence"/>
</dbReference>
<evidence type="ECO:0000313" key="2">
    <source>
        <dbReference type="EMBL" id="PIL19521.1"/>
    </source>
</evidence>
<organism evidence="2 3">
    <name type="scientific">Puniceibacterium antarcticum</name>
    <dbReference type="NCBI Taxonomy" id="1206336"/>
    <lineage>
        <taxon>Bacteria</taxon>
        <taxon>Pseudomonadati</taxon>
        <taxon>Pseudomonadota</taxon>
        <taxon>Alphaproteobacteria</taxon>
        <taxon>Rhodobacterales</taxon>
        <taxon>Paracoccaceae</taxon>
        <taxon>Puniceibacterium</taxon>
    </lineage>
</organism>
<dbReference type="RefSeq" id="WP_099911481.1">
    <property type="nucleotide sequence ID" value="NZ_AWWI01000098.1"/>
</dbReference>
<evidence type="ECO:0000313" key="3">
    <source>
        <dbReference type="Proteomes" id="UP000231259"/>
    </source>
</evidence>
<feature type="domain" description="DUF6680" evidence="1">
    <location>
        <begin position="9"/>
        <end position="175"/>
    </location>
</feature>
<reference evidence="2 3" key="1">
    <citation type="submission" date="2013-09" db="EMBL/GenBank/DDBJ databases">
        <title>Genome sequencing of Phaeobacter antarcticus sp. nov. SM1211.</title>
        <authorList>
            <person name="Zhang X.-Y."/>
            <person name="Liu C."/>
            <person name="Chen X.-L."/>
            <person name="Xie B.-B."/>
            <person name="Qin Q.-L."/>
            <person name="Rong J.-C."/>
            <person name="Zhang Y.-Z."/>
        </authorList>
    </citation>
    <scope>NUCLEOTIDE SEQUENCE [LARGE SCALE GENOMIC DNA]</scope>
    <source>
        <strain evidence="2 3">SM1211</strain>
    </source>
</reference>
<keyword evidence="3" id="KW-1185">Reference proteome</keyword>
<dbReference type="AlphaFoldDB" id="A0A2G8RDM6"/>
<dbReference type="OrthoDB" id="1493705at2"/>
<name>A0A2G8RDM6_9RHOB</name>
<dbReference type="EMBL" id="AWWI01000098">
    <property type="protein sequence ID" value="PIL19521.1"/>
    <property type="molecule type" value="Genomic_DNA"/>
</dbReference>
<comment type="caution">
    <text evidence="2">The sequence shown here is derived from an EMBL/GenBank/DDBJ whole genome shotgun (WGS) entry which is preliminary data.</text>
</comment>
<dbReference type="Pfam" id="PF20385">
    <property type="entry name" value="DUF6680"/>
    <property type="match status" value="1"/>
</dbReference>
<protein>
    <recommendedName>
        <fullName evidence="1">DUF6680 domain-containing protein</fullName>
    </recommendedName>
</protein>
<proteinExistence type="predicted"/>
<gene>
    <name evidence="2" type="ORF">P775_14185</name>
</gene>
<sequence>MIWDYTIRLTDVAIVAAALLGPVLAVQAQKWLERKRDVKERRLSIFRTLMATRAAMLSPQHVEALNAVPVEFYGPSGKLKKINEAWKLYIDHHDERLPTNDAWAQKRHDLFLDMLHLISQFLGYTFSRAQLGRDIYSPKAHGDFETEQTIIRKGLASLLSGEIALPLAVKEFPNADPGSAELQAALQQVMTDVLQGRKPFAQSSDKTEGITERG</sequence>
<accession>A0A2G8RDM6</accession>